<reference evidence="5 6" key="1">
    <citation type="submission" date="2016-06" db="EMBL/GenBank/DDBJ databases">
        <title>Complete genome sequence of a deep-branching marine Gamma Proteobacterium Woeseia oceani type strain XK5.</title>
        <authorList>
            <person name="Mu D."/>
            <person name="Du Z."/>
        </authorList>
    </citation>
    <scope>NUCLEOTIDE SEQUENCE [LARGE SCALE GENOMIC DNA]</scope>
    <source>
        <strain evidence="5 6">XK5</strain>
    </source>
</reference>
<dbReference type="Gene3D" id="1.25.40.10">
    <property type="entry name" value="Tetratricopeptide repeat domain"/>
    <property type="match status" value="4"/>
</dbReference>
<feature type="signal peptide" evidence="4">
    <location>
        <begin position="1"/>
        <end position="20"/>
    </location>
</feature>
<dbReference type="KEGG" id="woc:BA177_06740"/>
<dbReference type="InterPro" id="IPR051012">
    <property type="entry name" value="CellSynth/LPSAsmb/PSIAsmb"/>
</dbReference>
<proteinExistence type="predicted"/>
<evidence type="ECO:0000256" key="3">
    <source>
        <dbReference type="PROSITE-ProRule" id="PRU00339"/>
    </source>
</evidence>
<dbReference type="InterPro" id="IPR011990">
    <property type="entry name" value="TPR-like_helical_dom_sf"/>
</dbReference>
<keyword evidence="4" id="KW-0732">Signal</keyword>
<dbReference type="STRING" id="1548547.BA177_06740"/>
<organism evidence="5 6">
    <name type="scientific">Woeseia oceani</name>
    <dbReference type="NCBI Taxonomy" id="1548547"/>
    <lineage>
        <taxon>Bacteria</taxon>
        <taxon>Pseudomonadati</taxon>
        <taxon>Pseudomonadota</taxon>
        <taxon>Gammaproteobacteria</taxon>
        <taxon>Woeseiales</taxon>
        <taxon>Woeseiaceae</taxon>
        <taxon>Woeseia</taxon>
    </lineage>
</organism>
<dbReference type="RefSeq" id="WP_068614529.1">
    <property type="nucleotide sequence ID" value="NZ_CP016268.1"/>
</dbReference>
<sequence>MTIRTARKTVLFLLTFALLAACQPSPEERMQQAQQYFDTANYRAATIELRNVLQAEPENAEARLLMARSSWQLGDAPTAETHYARALGAGASGVNVWVGYGRAMLAQGKATEAFETVVPNLPEDTADEDMQAFLGDLYFSLGNVDSAEERYLQALAVNQSSPRGLVGTGMVAAVRGELDMAAESFRRATDLNADTALVWLARGNFERAQNQLDAAIVSYENALSAEDKDSTPPDKIAARGNLISALIDASRYDDASELLEKTRSEFPQLPQLEYQSGRLAFARNDYDKAREILQQYSGKFPEDPRAHAMLGIISFSRGNLRQAEFHLMQAVRGDAGNANMRRLLAETQLRLNEPDAALQLLESTEGSDSLSLAMLGRAQMAAGDADEAIRYFERSVEMDPQNSLVGLALATTYITAGRNESAVELLQSMPESADSELRRQTLLITALLRDGRVNEAVSEGERLLRENPDSADVRVAVGALRYSLQDQDGARQHFEDALQIEPTNIAALFSLSRLNQAAGDLPGAQKYLVDLLTAYPAHVPALMSLAAVLEAQDQLAEMPAYLRRAIEAAPHSVAPLTILARTELALGRPDAALAVVDGANQEFADAPEFSHVRGLVHLARNEPEQALLQLNQAVSADPRNAAFRFDLALAQLAGEQFTSAFDTGRAFIAMRPADLRGLSLVVNAAIRAGVPERARASVNAFAEANPNQRGVEGLRGDLELAAGNTDKAIGHFERAAAAGWSRSLALRLSNAYRVAGSEKTAEPLARWLNEHPDDAEIRLAYAQTLTAAGEGAAARAQYENLMERGELNAIGLNNLAWQYSEEGDPRAVELAEKAHAMAPDNPQIADTLGWILAREGETARAVELLRDAARKMPGNAEIAYHLASVLVDAGETDEARQILERLLASTAEFSSRSAAEQLAARL</sequence>
<feature type="repeat" description="TPR" evidence="3">
    <location>
        <begin position="471"/>
        <end position="504"/>
    </location>
</feature>
<dbReference type="SMART" id="SM00028">
    <property type="entry name" value="TPR"/>
    <property type="match status" value="15"/>
</dbReference>
<dbReference type="InterPro" id="IPR011717">
    <property type="entry name" value="TPR-4"/>
</dbReference>
<evidence type="ECO:0000256" key="2">
    <source>
        <dbReference type="ARBA" id="ARBA00022803"/>
    </source>
</evidence>
<dbReference type="Pfam" id="PF14559">
    <property type="entry name" value="TPR_19"/>
    <property type="match status" value="5"/>
</dbReference>
<dbReference type="PANTHER" id="PTHR45586">
    <property type="entry name" value="TPR REPEAT-CONTAINING PROTEIN PA4667"/>
    <property type="match status" value="1"/>
</dbReference>
<dbReference type="SUPFAM" id="SSF48452">
    <property type="entry name" value="TPR-like"/>
    <property type="match status" value="4"/>
</dbReference>
<dbReference type="PROSITE" id="PS50293">
    <property type="entry name" value="TPR_REGION"/>
    <property type="match status" value="1"/>
</dbReference>
<name>A0A193LEP8_9GAMM</name>
<dbReference type="PROSITE" id="PS50005">
    <property type="entry name" value="TPR"/>
    <property type="match status" value="3"/>
</dbReference>
<feature type="repeat" description="TPR" evidence="3">
    <location>
        <begin position="128"/>
        <end position="161"/>
    </location>
</feature>
<dbReference type="EMBL" id="CP016268">
    <property type="protein sequence ID" value="ANO50943.1"/>
    <property type="molecule type" value="Genomic_DNA"/>
</dbReference>
<dbReference type="AlphaFoldDB" id="A0A193LEP8"/>
<evidence type="ECO:0000313" key="5">
    <source>
        <dbReference type="EMBL" id="ANO50943.1"/>
    </source>
</evidence>
<keyword evidence="6" id="KW-1185">Reference proteome</keyword>
<evidence type="ECO:0000256" key="1">
    <source>
        <dbReference type="ARBA" id="ARBA00022737"/>
    </source>
</evidence>
<feature type="repeat" description="TPR" evidence="3">
    <location>
        <begin position="369"/>
        <end position="402"/>
    </location>
</feature>
<gene>
    <name evidence="5" type="ORF">BA177_06740</name>
</gene>
<dbReference type="PANTHER" id="PTHR45586:SF1">
    <property type="entry name" value="LIPOPOLYSACCHARIDE ASSEMBLY PROTEIN B"/>
    <property type="match status" value="1"/>
</dbReference>
<dbReference type="Pfam" id="PF13432">
    <property type="entry name" value="TPR_16"/>
    <property type="match status" value="4"/>
</dbReference>
<feature type="chain" id="PRO_5008260126" evidence="4">
    <location>
        <begin position="21"/>
        <end position="922"/>
    </location>
</feature>
<dbReference type="InterPro" id="IPR019734">
    <property type="entry name" value="TPR_rpt"/>
</dbReference>
<keyword evidence="2 3" id="KW-0802">TPR repeat</keyword>
<keyword evidence="1" id="KW-0677">Repeat</keyword>
<accession>A0A193LEP8</accession>
<dbReference type="Pfam" id="PF07721">
    <property type="entry name" value="TPR_4"/>
    <property type="match status" value="1"/>
</dbReference>
<evidence type="ECO:0000256" key="4">
    <source>
        <dbReference type="SAM" id="SignalP"/>
    </source>
</evidence>
<dbReference type="PROSITE" id="PS51257">
    <property type="entry name" value="PROKAR_LIPOPROTEIN"/>
    <property type="match status" value="1"/>
</dbReference>
<dbReference type="NCBIfam" id="TIGR02917">
    <property type="entry name" value="PEP_TPR_lipo"/>
    <property type="match status" value="1"/>
</dbReference>
<protein>
    <submittedName>
        <fullName evidence="5">Uncharacterized protein</fullName>
    </submittedName>
</protein>
<dbReference type="GO" id="GO:0042802">
    <property type="term" value="F:identical protein binding"/>
    <property type="evidence" value="ECO:0007669"/>
    <property type="project" value="InterPro"/>
</dbReference>
<dbReference type="Proteomes" id="UP000092695">
    <property type="component" value="Chromosome"/>
</dbReference>
<dbReference type="InterPro" id="IPR014266">
    <property type="entry name" value="PEP-CTERM_TPR_PrsT"/>
</dbReference>
<evidence type="ECO:0000313" key="6">
    <source>
        <dbReference type="Proteomes" id="UP000092695"/>
    </source>
</evidence>